<dbReference type="PATRIC" id="fig|46224.3.peg.4139"/>
<accession>A0A150KNG2</accession>
<dbReference type="PROSITE" id="PS51186">
    <property type="entry name" value="GNAT"/>
    <property type="match status" value="1"/>
</dbReference>
<name>A0A150KNG2_9BACI</name>
<sequence length="176" mass="20493">MSQFTLKGKTVELKKPSFEELAFVQWLWSDEETMKSSGGPITFSEEEKKRWYEIMINPSNGKHLYCLVYNQSNKPVGEVSFHQYDKITKAAEFNIKIAYAERGKGYGSEAAKLLLDYYFNKWNGEIMRDSLAIDNIEGQNTVLRFGFDKVYTTKDEFLVAMTKEKFNRIYQKEAGK</sequence>
<dbReference type="SUPFAM" id="SSF55729">
    <property type="entry name" value="Acyl-CoA N-acyltransferases (Nat)"/>
    <property type="match status" value="1"/>
</dbReference>
<reference evidence="2 3" key="1">
    <citation type="submission" date="2016-01" db="EMBL/GenBank/DDBJ databases">
        <title>Genome Sequences of Twelve Sporeforming Bacillus Species Isolated from Foods.</title>
        <authorList>
            <person name="Berendsen E.M."/>
            <person name="Wells-Bennik M.H."/>
            <person name="Krawcyk A.O."/>
            <person name="De Jong A."/>
            <person name="Holsappel S."/>
            <person name="Eijlander R.T."/>
            <person name="Kuipers O.P."/>
        </authorList>
    </citation>
    <scope>NUCLEOTIDE SEQUENCE [LARGE SCALE GENOMIC DNA]</scope>
    <source>
        <strain evidence="2 3">B4102</strain>
    </source>
</reference>
<dbReference type="Pfam" id="PF13302">
    <property type="entry name" value="Acetyltransf_3"/>
    <property type="match status" value="1"/>
</dbReference>
<protein>
    <recommendedName>
        <fullName evidence="1">N-acetyltransferase domain-containing protein</fullName>
    </recommendedName>
</protein>
<dbReference type="Gene3D" id="3.40.630.30">
    <property type="match status" value="1"/>
</dbReference>
<dbReference type="PANTHER" id="PTHR43415:SF3">
    <property type="entry name" value="GNAT-FAMILY ACETYLTRANSFERASE"/>
    <property type="match status" value="1"/>
</dbReference>
<dbReference type="Proteomes" id="UP000075666">
    <property type="component" value="Unassembled WGS sequence"/>
</dbReference>
<dbReference type="InterPro" id="IPR016181">
    <property type="entry name" value="Acyl_CoA_acyltransferase"/>
</dbReference>
<dbReference type="AlphaFoldDB" id="A0A150KNG2"/>
<dbReference type="PANTHER" id="PTHR43415">
    <property type="entry name" value="SPERMIDINE N(1)-ACETYLTRANSFERASE"/>
    <property type="match status" value="1"/>
</dbReference>
<comment type="caution">
    <text evidence="2">The sequence shown here is derived from an EMBL/GenBank/DDBJ whole genome shotgun (WGS) entry which is preliminary data.</text>
</comment>
<organism evidence="2 3">
    <name type="scientific">Heyndrickxia sporothermodurans</name>
    <dbReference type="NCBI Taxonomy" id="46224"/>
    <lineage>
        <taxon>Bacteria</taxon>
        <taxon>Bacillati</taxon>
        <taxon>Bacillota</taxon>
        <taxon>Bacilli</taxon>
        <taxon>Bacillales</taxon>
        <taxon>Bacillaceae</taxon>
        <taxon>Heyndrickxia</taxon>
    </lineage>
</organism>
<dbReference type="InterPro" id="IPR000182">
    <property type="entry name" value="GNAT_dom"/>
</dbReference>
<dbReference type="GO" id="GO:0016747">
    <property type="term" value="F:acyltransferase activity, transferring groups other than amino-acyl groups"/>
    <property type="evidence" value="ECO:0007669"/>
    <property type="project" value="InterPro"/>
</dbReference>
<dbReference type="RefSeq" id="WP_066233691.1">
    <property type="nucleotide sequence ID" value="NZ_LQYN01000085.1"/>
</dbReference>
<keyword evidence="3" id="KW-1185">Reference proteome</keyword>
<proteinExistence type="predicted"/>
<gene>
    <name evidence="2" type="ORF">B4102_3523</name>
</gene>
<dbReference type="EMBL" id="LQYN01000085">
    <property type="protein sequence ID" value="KYC97539.1"/>
    <property type="molecule type" value="Genomic_DNA"/>
</dbReference>
<dbReference type="STRING" id="46224.B4102_3523"/>
<evidence type="ECO:0000259" key="1">
    <source>
        <dbReference type="PROSITE" id="PS51186"/>
    </source>
</evidence>
<feature type="domain" description="N-acetyltransferase" evidence="1">
    <location>
        <begin position="11"/>
        <end position="168"/>
    </location>
</feature>
<evidence type="ECO:0000313" key="3">
    <source>
        <dbReference type="Proteomes" id="UP000075666"/>
    </source>
</evidence>
<evidence type="ECO:0000313" key="2">
    <source>
        <dbReference type="EMBL" id="KYC97539.1"/>
    </source>
</evidence>
<dbReference type="OrthoDB" id="9785602at2"/>